<dbReference type="GeneID" id="63764521"/>
<name>A0A1L9SYZ2_9EURO</name>
<dbReference type="EMBL" id="KV878603">
    <property type="protein sequence ID" value="OJJ52291.1"/>
    <property type="molecule type" value="Genomic_DNA"/>
</dbReference>
<sequence>MAFSIPESFWDEGQYSHALFIQIPPSFPCHGFELAGFEQLPSQSALHPQPDPYDYRIKSQPPMTDEAAPVTLFNIDAPANIPPPAVLGSLPLTELEFFRTCIRLTIRQIQAAQLAEASYTLVDVSRWLVDNLRRIGLHRDGQLAHYDRLKIWHDFNITWLAFSLTYFDFARRGATAVPFEAERLDSIGKELINICDQLEPYGLVDYEIGVWEEEILLWLKRCLKLALCQNAAPEHTHASPL</sequence>
<accession>A0A1L9SYZ2</accession>
<dbReference type="VEuPathDB" id="FungiDB:ASPSYDRAFT_52213"/>
<dbReference type="STRING" id="1036612.A0A1L9SYZ2"/>
<proteinExistence type="predicted"/>
<reference evidence="2" key="1">
    <citation type="journal article" date="2017" name="Genome Biol.">
        <title>Comparative genomics reveals high biological diversity and specific adaptations in the industrially and medically important fungal genus Aspergillus.</title>
        <authorList>
            <person name="de Vries R.P."/>
            <person name="Riley R."/>
            <person name="Wiebenga A."/>
            <person name="Aguilar-Osorio G."/>
            <person name="Amillis S."/>
            <person name="Uchima C.A."/>
            <person name="Anderluh G."/>
            <person name="Asadollahi M."/>
            <person name="Askin M."/>
            <person name="Barry K."/>
            <person name="Battaglia E."/>
            <person name="Bayram O."/>
            <person name="Benocci T."/>
            <person name="Braus-Stromeyer S.A."/>
            <person name="Caldana C."/>
            <person name="Canovas D."/>
            <person name="Cerqueira G.C."/>
            <person name="Chen F."/>
            <person name="Chen W."/>
            <person name="Choi C."/>
            <person name="Clum A."/>
            <person name="Dos Santos R.A."/>
            <person name="Damasio A.R."/>
            <person name="Diallinas G."/>
            <person name="Emri T."/>
            <person name="Fekete E."/>
            <person name="Flipphi M."/>
            <person name="Freyberg S."/>
            <person name="Gallo A."/>
            <person name="Gournas C."/>
            <person name="Habgood R."/>
            <person name="Hainaut M."/>
            <person name="Harispe M.L."/>
            <person name="Henrissat B."/>
            <person name="Hilden K.S."/>
            <person name="Hope R."/>
            <person name="Hossain A."/>
            <person name="Karabika E."/>
            <person name="Karaffa L."/>
            <person name="Karanyi Z."/>
            <person name="Krasevec N."/>
            <person name="Kuo A."/>
            <person name="Kusch H."/>
            <person name="LaButti K."/>
            <person name="Lagendijk E.L."/>
            <person name="Lapidus A."/>
            <person name="Levasseur A."/>
            <person name="Lindquist E."/>
            <person name="Lipzen A."/>
            <person name="Logrieco A.F."/>
            <person name="MacCabe A."/>
            <person name="Maekelae M.R."/>
            <person name="Malavazi I."/>
            <person name="Melin P."/>
            <person name="Meyer V."/>
            <person name="Mielnichuk N."/>
            <person name="Miskei M."/>
            <person name="Molnar A.P."/>
            <person name="Mule G."/>
            <person name="Ngan C.Y."/>
            <person name="Orejas M."/>
            <person name="Orosz E."/>
            <person name="Ouedraogo J.P."/>
            <person name="Overkamp K.M."/>
            <person name="Park H.-S."/>
            <person name="Perrone G."/>
            <person name="Piumi F."/>
            <person name="Punt P.J."/>
            <person name="Ram A.F."/>
            <person name="Ramon A."/>
            <person name="Rauscher S."/>
            <person name="Record E."/>
            <person name="Riano-Pachon D.M."/>
            <person name="Robert V."/>
            <person name="Roehrig J."/>
            <person name="Ruller R."/>
            <person name="Salamov A."/>
            <person name="Salih N.S."/>
            <person name="Samson R.A."/>
            <person name="Sandor E."/>
            <person name="Sanguinetti M."/>
            <person name="Schuetze T."/>
            <person name="Sepcic K."/>
            <person name="Shelest E."/>
            <person name="Sherlock G."/>
            <person name="Sophianopoulou V."/>
            <person name="Squina F.M."/>
            <person name="Sun H."/>
            <person name="Susca A."/>
            <person name="Todd R.B."/>
            <person name="Tsang A."/>
            <person name="Unkles S.E."/>
            <person name="van de Wiele N."/>
            <person name="van Rossen-Uffink D."/>
            <person name="Oliveira J.V."/>
            <person name="Vesth T.C."/>
            <person name="Visser J."/>
            <person name="Yu J.-H."/>
            <person name="Zhou M."/>
            <person name="Andersen M.R."/>
            <person name="Archer D.B."/>
            <person name="Baker S.E."/>
            <person name="Benoit I."/>
            <person name="Brakhage A.A."/>
            <person name="Braus G.H."/>
            <person name="Fischer R."/>
            <person name="Frisvad J.C."/>
            <person name="Goldman G.H."/>
            <person name="Houbraken J."/>
            <person name="Oakley B."/>
            <person name="Pocsi I."/>
            <person name="Scazzocchio C."/>
            <person name="Seiboth B."/>
            <person name="vanKuyk P.A."/>
            <person name="Wortman J."/>
            <person name="Dyer P.S."/>
            <person name="Grigoriev I.V."/>
        </authorList>
    </citation>
    <scope>NUCLEOTIDE SEQUENCE [LARGE SCALE GENOMIC DNA]</scope>
    <source>
        <strain evidence="2">CBS 593.65</strain>
    </source>
</reference>
<dbReference type="RefSeq" id="XP_040696097.1">
    <property type="nucleotide sequence ID" value="XM_040848448.1"/>
</dbReference>
<dbReference type="Proteomes" id="UP000184356">
    <property type="component" value="Unassembled WGS sequence"/>
</dbReference>
<keyword evidence="2" id="KW-1185">Reference proteome</keyword>
<evidence type="ECO:0000313" key="1">
    <source>
        <dbReference type="EMBL" id="OJJ52291.1"/>
    </source>
</evidence>
<gene>
    <name evidence="1" type="ORF">ASPSYDRAFT_52213</name>
</gene>
<protein>
    <submittedName>
        <fullName evidence="1">Uncharacterized protein</fullName>
    </submittedName>
</protein>
<dbReference type="OrthoDB" id="5552418at2759"/>
<dbReference type="AlphaFoldDB" id="A0A1L9SYZ2"/>
<organism evidence="1 2">
    <name type="scientific">Aspergillus sydowii CBS 593.65</name>
    <dbReference type="NCBI Taxonomy" id="1036612"/>
    <lineage>
        <taxon>Eukaryota</taxon>
        <taxon>Fungi</taxon>
        <taxon>Dikarya</taxon>
        <taxon>Ascomycota</taxon>
        <taxon>Pezizomycotina</taxon>
        <taxon>Eurotiomycetes</taxon>
        <taxon>Eurotiomycetidae</taxon>
        <taxon>Eurotiales</taxon>
        <taxon>Aspergillaceae</taxon>
        <taxon>Aspergillus</taxon>
        <taxon>Aspergillus subgen. Nidulantes</taxon>
    </lineage>
</organism>
<evidence type="ECO:0000313" key="2">
    <source>
        <dbReference type="Proteomes" id="UP000184356"/>
    </source>
</evidence>